<dbReference type="KEGG" id="cep:Cri9333_0981"/>
<dbReference type="AlphaFoldDB" id="K9VV92"/>
<dbReference type="InterPro" id="IPR025478">
    <property type="entry name" value="COP23"/>
</dbReference>
<evidence type="ECO:0000313" key="2">
    <source>
        <dbReference type="EMBL" id="AFZ11896.1"/>
    </source>
</evidence>
<keyword evidence="1" id="KW-0732">Signal</keyword>
<accession>K9VV92</accession>
<dbReference type="HOGENOM" id="CLU_101369_1_1_3"/>
<dbReference type="Pfam" id="PF14218">
    <property type="entry name" value="COP23"/>
    <property type="match status" value="1"/>
</dbReference>
<dbReference type="STRING" id="1173022.Cri9333_0981"/>
<dbReference type="eggNOG" id="COG2335">
    <property type="taxonomic scope" value="Bacteria"/>
</dbReference>
<organism evidence="2 3">
    <name type="scientific">Crinalium epipsammum PCC 9333</name>
    <dbReference type="NCBI Taxonomy" id="1173022"/>
    <lineage>
        <taxon>Bacteria</taxon>
        <taxon>Bacillati</taxon>
        <taxon>Cyanobacteriota</taxon>
        <taxon>Cyanophyceae</taxon>
        <taxon>Gomontiellales</taxon>
        <taxon>Gomontiellaceae</taxon>
        <taxon>Crinalium</taxon>
    </lineage>
</organism>
<keyword evidence="3" id="KW-1185">Reference proteome</keyword>
<dbReference type="Proteomes" id="UP000010472">
    <property type="component" value="Chromosome"/>
</dbReference>
<gene>
    <name evidence="2" type="ORF">Cri9333_0981</name>
</gene>
<sequence length="200" mass="21950">MKIRLFAQAVSVSAIALLQTATITQPSYAEGNTFFCGTTNNVPATLVQTSRGEVPMIRWVSNDFSSGSYTPMRRCQDVSAKFQRFSDNGTLKFIRTGIVNRYPVLCLANSPGGECKNNAVILTLQTGSDSQLVLERLLNLRARAAGRPIELSSSSRSLIFYYEGEAYVNLQQLLQEVKSDTSAHPKLPALKSIRSVVNLP</sequence>
<evidence type="ECO:0000313" key="3">
    <source>
        <dbReference type="Proteomes" id="UP000010472"/>
    </source>
</evidence>
<proteinExistence type="predicted"/>
<dbReference type="OrthoDB" id="490444at2"/>
<protein>
    <recommendedName>
        <fullName evidence="4">Circadian oscillating protein COP23</fullName>
    </recommendedName>
</protein>
<dbReference type="RefSeq" id="WP_015202018.1">
    <property type="nucleotide sequence ID" value="NC_019753.1"/>
</dbReference>
<dbReference type="EMBL" id="CP003620">
    <property type="protein sequence ID" value="AFZ11896.1"/>
    <property type="molecule type" value="Genomic_DNA"/>
</dbReference>
<feature type="chain" id="PRO_5003936978" description="Circadian oscillating protein COP23" evidence="1">
    <location>
        <begin position="30"/>
        <end position="200"/>
    </location>
</feature>
<name>K9VV92_9CYAN</name>
<evidence type="ECO:0008006" key="4">
    <source>
        <dbReference type="Google" id="ProtNLM"/>
    </source>
</evidence>
<feature type="signal peptide" evidence="1">
    <location>
        <begin position="1"/>
        <end position="29"/>
    </location>
</feature>
<reference evidence="2 3" key="1">
    <citation type="submission" date="2012-06" db="EMBL/GenBank/DDBJ databases">
        <title>Finished chromosome of genome of Crinalium epipsammum PCC 9333.</title>
        <authorList>
            <consortium name="US DOE Joint Genome Institute"/>
            <person name="Gugger M."/>
            <person name="Coursin T."/>
            <person name="Rippka R."/>
            <person name="Tandeau De Marsac N."/>
            <person name="Huntemann M."/>
            <person name="Wei C.-L."/>
            <person name="Han J."/>
            <person name="Detter J.C."/>
            <person name="Han C."/>
            <person name="Tapia R."/>
            <person name="Davenport K."/>
            <person name="Daligault H."/>
            <person name="Erkkila T."/>
            <person name="Gu W."/>
            <person name="Munk A.C.C."/>
            <person name="Teshima H."/>
            <person name="Xu Y."/>
            <person name="Chain P."/>
            <person name="Chen A."/>
            <person name="Krypides N."/>
            <person name="Mavromatis K."/>
            <person name="Markowitz V."/>
            <person name="Szeto E."/>
            <person name="Ivanova N."/>
            <person name="Mikhailova N."/>
            <person name="Ovchinnikova G."/>
            <person name="Pagani I."/>
            <person name="Pati A."/>
            <person name="Goodwin L."/>
            <person name="Peters L."/>
            <person name="Pitluck S."/>
            <person name="Woyke T."/>
            <person name="Kerfeld C."/>
        </authorList>
    </citation>
    <scope>NUCLEOTIDE SEQUENCE [LARGE SCALE GENOMIC DNA]</scope>
    <source>
        <strain evidence="2 3">PCC 9333</strain>
    </source>
</reference>
<dbReference type="PATRIC" id="fig|1173022.3.peg.1065"/>
<evidence type="ECO:0000256" key="1">
    <source>
        <dbReference type="SAM" id="SignalP"/>
    </source>
</evidence>